<keyword evidence="2" id="KW-1185">Reference proteome</keyword>
<dbReference type="Proteomes" id="UP000183656">
    <property type="component" value="Unassembled WGS sequence"/>
</dbReference>
<dbReference type="AlphaFoldDB" id="A0A1I7J9X5"/>
<name>A0A1I7J9X5_9BURK</name>
<gene>
    <name evidence="1" type="ORF">SAMN04489707_102373</name>
</gene>
<dbReference type="STRING" id="343013.SAMN04489707_102373"/>
<dbReference type="EMBL" id="FPBX01000023">
    <property type="protein sequence ID" value="SFU81911.1"/>
    <property type="molecule type" value="Genomic_DNA"/>
</dbReference>
<dbReference type="RefSeq" id="WP_054256455.1">
    <property type="nucleotide sequence ID" value="NZ_CYIG01000018.1"/>
</dbReference>
<evidence type="ECO:0000313" key="1">
    <source>
        <dbReference type="EMBL" id="SFU81911.1"/>
    </source>
</evidence>
<accession>A0A1I7J9X5</accession>
<organism evidence="1 2">
    <name type="scientific">Paenacidovorax caeni</name>
    <dbReference type="NCBI Taxonomy" id="343013"/>
    <lineage>
        <taxon>Bacteria</taxon>
        <taxon>Pseudomonadati</taxon>
        <taxon>Pseudomonadota</taxon>
        <taxon>Betaproteobacteria</taxon>
        <taxon>Burkholderiales</taxon>
        <taxon>Comamonadaceae</taxon>
        <taxon>Paenacidovorax</taxon>
    </lineage>
</organism>
<evidence type="ECO:0000313" key="2">
    <source>
        <dbReference type="Proteomes" id="UP000183656"/>
    </source>
</evidence>
<dbReference type="OrthoDB" id="8857594at2"/>
<protein>
    <submittedName>
        <fullName evidence="1">Uncharacterized protein</fullName>
    </submittedName>
</protein>
<reference evidence="1 2" key="1">
    <citation type="submission" date="2016-10" db="EMBL/GenBank/DDBJ databases">
        <authorList>
            <person name="de Groot N.N."/>
        </authorList>
    </citation>
    <scope>NUCLEOTIDE SEQUENCE [LARGE SCALE GENOMIC DNA]</scope>
    <source>
        <strain evidence="1 2">R-24608</strain>
    </source>
</reference>
<sequence>MRIHERFDSPPPFQNDFDARINGPDRGVINAWLAGIAKRTEWPTVASRAEAGELPVLPYRGGIAKPLKNPITKLGSLLYVAMWHGLRGEDLMLDTDHEPSMTCTRTGVRFVYTLNTARLLAIPPEEDEQ</sequence>
<proteinExistence type="predicted"/>